<comment type="caution">
    <text evidence="12">The sequence shown here is derived from an EMBL/GenBank/DDBJ whole genome shotgun (WGS) entry which is preliminary data.</text>
</comment>
<comment type="catalytic activity">
    <reaction evidence="9 10">
        <text>L-arginyl-[protein] + NAD(+) = N(omega)-(ADP-D-ribosyl)-L-arginyl-[protein] + nicotinamide + H(+)</text>
        <dbReference type="Rhea" id="RHEA:19149"/>
        <dbReference type="Rhea" id="RHEA-COMP:10532"/>
        <dbReference type="Rhea" id="RHEA-COMP:15087"/>
        <dbReference type="ChEBI" id="CHEBI:15378"/>
        <dbReference type="ChEBI" id="CHEBI:17154"/>
        <dbReference type="ChEBI" id="CHEBI:29965"/>
        <dbReference type="ChEBI" id="CHEBI:57540"/>
        <dbReference type="ChEBI" id="CHEBI:142554"/>
        <dbReference type="EC" id="2.4.2.31"/>
    </reaction>
</comment>
<evidence type="ECO:0000313" key="13">
    <source>
        <dbReference type="Proteomes" id="UP000626109"/>
    </source>
</evidence>
<protein>
    <recommendedName>
        <fullName evidence="10">NAD(P)(+)--arginine ADP-ribosyltransferase</fullName>
        <ecNumber evidence="10">2.4.2.31</ecNumber>
    </recommendedName>
    <alternativeName>
        <fullName evidence="10">Mono(ADP-ribosyl)transferase</fullName>
    </alternativeName>
</protein>
<dbReference type="GO" id="GO:0005576">
    <property type="term" value="C:extracellular region"/>
    <property type="evidence" value="ECO:0007669"/>
    <property type="project" value="UniProtKB-SubCell"/>
</dbReference>
<evidence type="ECO:0000256" key="9">
    <source>
        <dbReference type="ARBA" id="ARBA00047597"/>
    </source>
</evidence>
<dbReference type="SUPFAM" id="SSF56399">
    <property type="entry name" value="ADP-ribosylation"/>
    <property type="match status" value="1"/>
</dbReference>
<gene>
    <name evidence="12" type="ORF">PGLA2088_LOCUS38630</name>
</gene>
<keyword evidence="3" id="KW-0964">Secreted</keyword>
<dbReference type="EMBL" id="CAJNNW010032820">
    <property type="protein sequence ID" value="CAE8715572.1"/>
    <property type="molecule type" value="Genomic_DNA"/>
</dbReference>
<dbReference type="InterPro" id="IPR000768">
    <property type="entry name" value="ART"/>
</dbReference>
<evidence type="ECO:0000256" key="4">
    <source>
        <dbReference type="ARBA" id="ARBA00022656"/>
    </source>
</evidence>
<dbReference type="PANTHER" id="PTHR10339">
    <property type="entry name" value="ADP-RIBOSYLTRANSFERASE"/>
    <property type="match status" value="1"/>
</dbReference>
<dbReference type="AlphaFoldDB" id="A0A813KZ79"/>
<dbReference type="Gene3D" id="1.25.40.20">
    <property type="entry name" value="Ankyrin repeat-containing domain"/>
    <property type="match status" value="1"/>
</dbReference>
<dbReference type="InterPro" id="IPR036770">
    <property type="entry name" value="Ankyrin_rpt-contain_sf"/>
</dbReference>
<evidence type="ECO:0000256" key="6">
    <source>
        <dbReference type="ARBA" id="ARBA00022679"/>
    </source>
</evidence>
<evidence type="ECO:0000256" key="5">
    <source>
        <dbReference type="ARBA" id="ARBA00022676"/>
    </source>
</evidence>
<sequence length="772" mass="84169">ATSGLGGGGGSGLGGGGSGLGEGGGRGLSQIPEVEGKEPIQQPESSVPLRLLLAAEPFISAVPSAKWEDLRPVRHLLEELRANPGIRAACPDIESIAGDIEFKARGLLYDEEAFRFTEQMDQDCLQAILAYTHEAGQKQGSLYFELNNCLRERSPEGRAGLMRTWGDFMHYFLKGLSKLEPVSGVVYRGLPEKDAVIAQYKVGRPIQWGAFSSTSRAKEVAKKSFAGDKHSAIILKITITSGRRLGPLSFFPKEDEILLSPRCRFVVSSLPYVEAFVVRMLYWLVVGAVRSQGPRHFANGLSAPSCVIRASEMLATAAAGERGGQGGRGKEVLLEIFDREKKLGFSMVQYDSSLDSYVVRYISATQVTPEIIPREQEHRLRFCPPSKEGSAPEKQGSEGYPYKVLEGLDGLEVGNVPLDMWKAHDREEMEARFLRVFGPQDGQLRQIILQAAKVGNFLEVMHFLRQKPYLVHTQNQHNGWSVMHQVAYHGGSAGLVAALSALGATWDLRTNEGKTPAMILQEMHPGSHLTIPGRDATVRLEVGSRVLLHISATVEAVLESVSDQQATVRPHDGESMTVPLWRISPVQALLNDLEVTEASGVPCVICSMPVPPRWKLSPACSGEDHPMCGDCVDLSNLPAVIGRGLFHSWPPGSSSGFTCTTLSWPQFVANVQEKLEEGEQVDNDAHKLRLQGSGSITLAYCDASAPGMRACPRCGVLIEYGGACKHFSCALCQHRFCWLCLRTEAQHTDASHSWQLAQSCTAAPVQSVIPHM</sequence>
<keyword evidence="7" id="KW-0548">Nucleotidyltransferase</keyword>
<dbReference type="CDD" id="cd20336">
    <property type="entry name" value="Rcat_RBR"/>
    <property type="match status" value="1"/>
</dbReference>
<evidence type="ECO:0000256" key="7">
    <source>
        <dbReference type="ARBA" id="ARBA00022695"/>
    </source>
</evidence>
<feature type="region of interest" description="Disordered" evidence="11">
    <location>
        <begin position="1"/>
        <end position="43"/>
    </location>
</feature>
<feature type="non-terminal residue" evidence="12">
    <location>
        <position position="772"/>
    </location>
</feature>
<organism evidence="12 13">
    <name type="scientific">Polarella glacialis</name>
    <name type="common">Dinoflagellate</name>
    <dbReference type="NCBI Taxonomy" id="89957"/>
    <lineage>
        <taxon>Eukaryota</taxon>
        <taxon>Sar</taxon>
        <taxon>Alveolata</taxon>
        <taxon>Dinophyceae</taxon>
        <taxon>Suessiales</taxon>
        <taxon>Suessiaceae</taxon>
        <taxon>Polarella</taxon>
    </lineage>
</organism>
<dbReference type="Pfam" id="PF01129">
    <property type="entry name" value="ART"/>
    <property type="match status" value="1"/>
</dbReference>
<evidence type="ECO:0000256" key="1">
    <source>
        <dbReference type="ARBA" id="ARBA00004613"/>
    </source>
</evidence>
<dbReference type="EC" id="2.4.2.31" evidence="10"/>
<keyword evidence="10" id="KW-0521">NADP</keyword>
<evidence type="ECO:0000256" key="10">
    <source>
        <dbReference type="RuleBase" id="RU361228"/>
    </source>
</evidence>
<evidence type="ECO:0000256" key="3">
    <source>
        <dbReference type="ARBA" id="ARBA00022525"/>
    </source>
</evidence>
<keyword evidence="5 10" id="KW-0328">Glycosyltransferase</keyword>
<keyword evidence="6 10" id="KW-0808">Transferase</keyword>
<dbReference type="GO" id="GO:0016779">
    <property type="term" value="F:nucleotidyltransferase activity"/>
    <property type="evidence" value="ECO:0007669"/>
    <property type="project" value="UniProtKB-KW"/>
</dbReference>
<evidence type="ECO:0000256" key="11">
    <source>
        <dbReference type="SAM" id="MobiDB-lite"/>
    </source>
</evidence>
<name>A0A813KZ79_POLGL</name>
<dbReference type="SUPFAM" id="SSF57850">
    <property type="entry name" value="RING/U-box"/>
    <property type="match status" value="1"/>
</dbReference>
<evidence type="ECO:0000256" key="8">
    <source>
        <dbReference type="ARBA" id="ARBA00023026"/>
    </source>
</evidence>
<comment type="similarity">
    <text evidence="2 10">Belongs to the Arg-specific ADP-ribosyltransferase family.</text>
</comment>
<dbReference type="Gene3D" id="1.20.120.1750">
    <property type="match status" value="1"/>
</dbReference>
<dbReference type="Pfam" id="PF22191">
    <property type="entry name" value="IBR_1"/>
    <property type="match status" value="1"/>
</dbReference>
<dbReference type="InterPro" id="IPR050999">
    <property type="entry name" value="ADP-ribosyltransferase_ARG"/>
</dbReference>
<dbReference type="PROSITE" id="PS51996">
    <property type="entry name" value="TR_MART"/>
    <property type="match status" value="1"/>
</dbReference>
<reference evidence="12" key="1">
    <citation type="submission" date="2021-02" db="EMBL/GenBank/DDBJ databases">
        <authorList>
            <person name="Dougan E. K."/>
            <person name="Rhodes N."/>
            <person name="Thang M."/>
            <person name="Chan C."/>
        </authorList>
    </citation>
    <scope>NUCLEOTIDE SEQUENCE</scope>
</reference>
<dbReference type="PANTHER" id="PTHR10339:SF25">
    <property type="entry name" value="SECRETED EXOENZYME S"/>
    <property type="match status" value="1"/>
</dbReference>
<dbReference type="GO" id="GO:0106274">
    <property type="term" value="F:NAD+-protein-arginine ADP-ribosyltransferase activity"/>
    <property type="evidence" value="ECO:0007669"/>
    <property type="project" value="UniProtKB-EC"/>
</dbReference>
<dbReference type="GO" id="GO:0003950">
    <property type="term" value="F:NAD+ poly-ADP-ribosyltransferase activity"/>
    <property type="evidence" value="ECO:0007669"/>
    <property type="project" value="TreeGrafter"/>
</dbReference>
<proteinExistence type="inferred from homology"/>
<evidence type="ECO:0000256" key="2">
    <source>
        <dbReference type="ARBA" id="ARBA00009558"/>
    </source>
</evidence>
<keyword evidence="10" id="KW-0520">NAD</keyword>
<accession>A0A813KZ79</accession>
<dbReference type="SUPFAM" id="SSF48403">
    <property type="entry name" value="Ankyrin repeat"/>
    <property type="match status" value="1"/>
</dbReference>
<dbReference type="Proteomes" id="UP000626109">
    <property type="component" value="Unassembled WGS sequence"/>
</dbReference>
<dbReference type="GO" id="GO:0090729">
    <property type="term" value="F:toxin activity"/>
    <property type="evidence" value="ECO:0007669"/>
    <property type="project" value="UniProtKB-KW"/>
</dbReference>
<dbReference type="Gene3D" id="3.90.176.10">
    <property type="entry name" value="Toxin ADP-ribosyltransferase, Chain A, domain 1"/>
    <property type="match status" value="1"/>
</dbReference>
<keyword evidence="8" id="KW-0843">Virulence</keyword>
<feature type="compositionally biased region" description="Gly residues" evidence="11">
    <location>
        <begin position="1"/>
        <end position="27"/>
    </location>
</feature>
<evidence type="ECO:0000313" key="12">
    <source>
        <dbReference type="EMBL" id="CAE8715572.1"/>
    </source>
</evidence>
<comment type="subcellular location">
    <subcellularLocation>
        <location evidence="1">Secreted</location>
    </subcellularLocation>
</comment>
<keyword evidence="4" id="KW-0800">Toxin</keyword>